<sequence>MKKINTTNKCINMKLIKVPKYLGDLFINMRNDTNIGTLNTDSSQQLAIKLNNSLKGSVPMDHRVIRKHKDNTVVVNTELDIVGTIDGEIQILPVINKEYLDFKKKIQSAETDTNQARLVNYFEEIKKGDSYARIKQQELDNKERRKLMYEKRRERLERSDVLNLIFKAYEKNSFWTVKDLANFTGQPVAYIQELITEVADLNKNDHKITYGLKPEYQ</sequence>
<evidence type="ECO:0000256" key="3">
    <source>
        <dbReference type="ARBA" id="ARBA00021453"/>
    </source>
</evidence>
<feature type="domain" description="TFIIF beta subunit HTH" evidence="11">
    <location>
        <begin position="155"/>
        <end position="217"/>
    </location>
</feature>
<dbReference type="Pfam" id="PF02270">
    <property type="entry name" value="TFIIF_beta"/>
    <property type="match status" value="1"/>
</dbReference>
<keyword evidence="7" id="KW-0539">Nucleus</keyword>
<comment type="similarity">
    <text evidence="2">Belongs to the TFIIF beta subunit family.</text>
</comment>
<keyword evidence="13" id="KW-1185">Reference proteome</keyword>
<name>A0A1X0QAR4_9MICR</name>
<dbReference type="Proteomes" id="UP000192356">
    <property type="component" value="Unassembled WGS sequence"/>
</dbReference>
<dbReference type="PANTHER" id="PTHR10445:SF0">
    <property type="entry name" value="GENERAL TRANSCRIPTION FACTOR IIF SUBUNIT 2"/>
    <property type="match status" value="1"/>
</dbReference>
<dbReference type="Gene3D" id="1.10.10.10">
    <property type="entry name" value="Winged helix-like DNA-binding domain superfamily/Winged helix DNA-binding domain"/>
    <property type="match status" value="1"/>
</dbReference>
<dbReference type="InterPro" id="IPR003196">
    <property type="entry name" value="TFIIF_beta"/>
</dbReference>
<dbReference type="EMBL" id="LVKB01000061">
    <property type="protein sequence ID" value="ORD96783.1"/>
    <property type="molecule type" value="Genomic_DNA"/>
</dbReference>
<comment type="subcellular location">
    <subcellularLocation>
        <location evidence="1">Nucleus</location>
    </subcellularLocation>
</comment>
<evidence type="ECO:0000259" key="11">
    <source>
        <dbReference type="Pfam" id="PF02270"/>
    </source>
</evidence>
<dbReference type="InterPro" id="IPR011039">
    <property type="entry name" value="TFIIF_interaction"/>
</dbReference>
<keyword evidence="5" id="KW-0238">DNA-binding</keyword>
<dbReference type="OrthoDB" id="26094at2759"/>
<dbReference type="GO" id="GO:0003677">
    <property type="term" value="F:DNA binding"/>
    <property type="evidence" value="ECO:0007669"/>
    <property type="project" value="UniProtKB-KW"/>
</dbReference>
<dbReference type="SUPFAM" id="SSF46785">
    <property type="entry name" value="Winged helix' DNA-binding domain"/>
    <property type="match status" value="1"/>
</dbReference>
<keyword evidence="10" id="KW-0175">Coiled coil</keyword>
<dbReference type="InterPro" id="IPR036388">
    <property type="entry name" value="WH-like_DNA-bd_sf"/>
</dbReference>
<evidence type="ECO:0000313" key="13">
    <source>
        <dbReference type="Proteomes" id="UP000192356"/>
    </source>
</evidence>
<dbReference type="InterPro" id="IPR036390">
    <property type="entry name" value="WH_DNA-bd_sf"/>
</dbReference>
<dbReference type="InterPro" id="IPR040450">
    <property type="entry name" value="TFIIF_beta_HTH"/>
</dbReference>
<evidence type="ECO:0000256" key="10">
    <source>
        <dbReference type="SAM" id="Coils"/>
    </source>
</evidence>
<feature type="coiled-coil region" evidence="10">
    <location>
        <begin position="132"/>
        <end position="159"/>
    </location>
</feature>
<dbReference type="FunFam" id="1.10.10.10:FF:000035">
    <property type="entry name" value="General transcription factor IIF subunit 2"/>
    <property type="match status" value="1"/>
</dbReference>
<reference evidence="12 13" key="1">
    <citation type="journal article" date="2017" name="Environ. Microbiol.">
        <title>Decay of the glycolytic pathway and adaptation to intranuclear parasitism within Enterocytozoonidae microsporidia.</title>
        <authorList>
            <person name="Wiredu Boakye D."/>
            <person name="Jaroenlak P."/>
            <person name="Prachumwat A."/>
            <person name="Williams T.A."/>
            <person name="Bateman K.S."/>
            <person name="Itsathitphaisarn O."/>
            <person name="Sritunyalucksana K."/>
            <person name="Paszkiewicz K.H."/>
            <person name="Moore K.A."/>
            <person name="Stentiford G.D."/>
            <person name="Williams B.A."/>
        </authorList>
    </citation>
    <scope>NUCLEOTIDE SEQUENCE [LARGE SCALE GENOMIC DNA]</scope>
    <source>
        <strain evidence="12 13">GB1</strain>
    </source>
</reference>
<comment type="caution">
    <text evidence="12">The sequence shown here is derived from an EMBL/GenBank/DDBJ whole genome shotgun (WGS) entry which is preliminary data.</text>
</comment>
<evidence type="ECO:0000256" key="9">
    <source>
        <dbReference type="ARBA" id="ARBA00081863"/>
    </source>
</evidence>
<keyword evidence="6" id="KW-0804">Transcription</keyword>
<evidence type="ECO:0000256" key="6">
    <source>
        <dbReference type="ARBA" id="ARBA00023163"/>
    </source>
</evidence>
<gene>
    <name evidence="12" type="primary">T2FB</name>
    <name evidence="12" type="ORF">HERIO_1292</name>
</gene>
<dbReference type="GO" id="GO:0006367">
    <property type="term" value="P:transcription initiation at RNA polymerase II promoter"/>
    <property type="evidence" value="ECO:0007669"/>
    <property type="project" value="InterPro"/>
</dbReference>
<proteinExistence type="inferred from homology"/>
<evidence type="ECO:0000256" key="7">
    <source>
        <dbReference type="ARBA" id="ARBA00023242"/>
    </source>
</evidence>
<protein>
    <recommendedName>
        <fullName evidence="3">Transcription initiation factor IIF subunit beta</fullName>
    </recommendedName>
    <alternativeName>
        <fullName evidence="9">TFIIF medium subunit</fullName>
    </alternativeName>
    <alternativeName>
        <fullName evidence="8">TFIIF-beta</fullName>
    </alternativeName>
</protein>
<evidence type="ECO:0000256" key="5">
    <source>
        <dbReference type="ARBA" id="ARBA00023125"/>
    </source>
</evidence>
<accession>A0A1X0QAR4</accession>
<evidence type="ECO:0000313" key="12">
    <source>
        <dbReference type="EMBL" id="ORD96783.1"/>
    </source>
</evidence>
<dbReference type="SUPFAM" id="SSF50916">
    <property type="entry name" value="Rap30/74 interaction domains"/>
    <property type="match status" value="1"/>
</dbReference>
<dbReference type="VEuPathDB" id="MicrosporidiaDB:A0H76_535"/>
<dbReference type="AlphaFoldDB" id="A0A1X0QAR4"/>
<keyword evidence="4" id="KW-0805">Transcription regulation</keyword>
<evidence type="ECO:0000256" key="2">
    <source>
        <dbReference type="ARBA" id="ARBA00009543"/>
    </source>
</evidence>
<dbReference type="PANTHER" id="PTHR10445">
    <property type="entry name" value="GENERAL TRANSCRIPTION FACTOR IIF SUBUNIT 2"/>
    <property type="match status" value="1"/>
</dbReference>
<evidence type="ECO:0000256" key="8">
    <source>
        <dbReference type="ARBA" id="ARBA00081473"/>
    </source>
</evidence>
<evidence type="ECO:0000256" key="4">
    <source>
        <dbReference type="ARBA" id="ARBA00023015"/>
    </source>
</evidence>
<dbReference type="GO" id="GO:0005674">
    <property type="term" value="C:transcription factor TFIIF complex"/>
    <property type="evidence" value="ECO:0007669"/>
    <property type="project" value="InterPro"/>
</dbReference>
<organism evidence="12 13">
    <name type="scientific">Hepatospora eriocheir</name>
    <dbReference type="NCBI Taxonomy" id="1081669"/>
    <lineage>
        <taxon>Eukaryota</taxon>
        <taxon>Fungi</taxon>
        <taxon>Fungi incertae sedis</taxon>
        <taxon>Microsporidia</taxon>
        <taxon>Hepatosporidae</taxon>
        <taxon>Hepatospora</taxon>
    </lineage>
</organism>
<dbReference type="VEuPathDB" id="MicrosporidiaDB:HERIO_1292"/>
<evidence type="ECO:0000256" key="1">
    <source>
        <dbReference type="ARBA" id="ARBA00004123"/>
    </source>
</evidence>